<sequence length="229" mass="25782">MRFNNNNYNNNNGKAVWGSGRQESYPANRFGGRPSTAGRRDGGGFHEHNMDDGEGETRQPDESRLDEPISSKLDRVLDRLDKFDAWRDDIDRRFENLDPTLSREAEPPSGFDDGDDWDYEDVCWQRSGDRGLRGRNPSGDFARAHMRTGHDAIAGVVMGQDGPRRHDLSQLPTGESIEVQDNHSETHRRSQMDQLLHDILKRGIGGAFTTNPIREPLLTIEIKGVGTIA</sequence>
<feature type="compositionally biased region" description="Basic and acidic residues" evidence="1">
    <location>
        <begin position="38"/>
        <end position="70"/>
    </location>
</feature>
<gene>
    <name evidence="2" type="ORF">SASPL_105717</name>
</gene>
<keyword evidence="3" id="KW-1185">Reference proteome</keyword>
<dbReference type="Proteomes" id="UP000298416">
    <property type="component" value="Unassembled WGS sequence"/>
</dbReference>
<accession>A0A8X8YLX5</accession>
<protein>
    <submittedName>
        <fullName evidence="2">Uncharacterized protein</fullName>
    </submittedName>
</protein>
<reference evidence="2" key="2">
    <citation type="submission" date="2020-08" db="EMBL/GenBank/DDBJ databases">
        <title>Plant Genome Project.</title>
        <authorList>
            <person name="Zhang R.-G."/>
        </authorList>
    </citation>
    <scope>NUCLEOTIDE SEQUENCE</scope>
    <source>
        <strain evidence="2">Huo1</strain>
        <tissue evidence="2">Leaf</tissue>
    </source>
</reference>
<proteinExistence type="predicted"/>
<evidence type="ECO:0000256" key="1">
    <source>
        <dbReference type="SAM" id="MobiDB-lite"/>
    </source>
</evidence>
<evidence type="ECO:0000313" key="3">
    <source>
        <dbReference type="Proteomes" id="UP000298416"/>
    </source>
</evidence>
<feature type="region of interest" description="Disordered" evidence="1">
    <location>
        <begin position="1"/>
        <end position="70"/>
    </location>
</feature>
<reference evidence="2" key="1">
    <citation type="submission" date="2018-01" db="EMBL/GenBank/DDBJ databases">
        <authorList>
            <person name="Mao J.F."/>
        </authorList>
    </citation>
    <scope>NUCLEOTIDE SEQUENCE</scope>
    <source>
        <strain evidence="2">Huo1</strain>
        <tissue evidence="2">Leaf</tissue>
    </source>
</reference>
<name>A0A8X8YLX5_SALSN</name>
<dbReference type="EMBL" id="PNBA02000002">
    <property type="protein sequence ID" value="KAG6434095.1"/>
    <property type="molecule type" value="Genomic_DNA"/>
</dbReference>
<dbReference type="AlphaFoldDB" id="A0A8X8YLX5"/>
<comment type="caution">
    <text evidence="2">The sequence shown here is derived from an EMBL/GenBank/DDBJ whole genome shotgun (WGS) entry which is preliminary data.</text>
</comment>
<evidence type="ECO:0000313" key="2">
    <source>
        <dbReference type="EMBL" id="KAG6434095.1"/>
    </source>
</evidence>
<feature type="compositionally biased region" description="Low complexity" evidence="1">
    <location>
        <begin position="1"/>
        <end position="12"/>
    </location>
</feature>
<organism evidence="2">
    <name type="scientific">Salvia splendens</name>
    <name type="common">Scarlet sage</name>
    <dbReference type="NCBI Taxonomy" id="180675"/>
    <lineage>
        <taxon>Eukaryota</taxon>
        <taxon>Viridiplantae</taxon>
        <taxon>Streptophyta</taxon>
        <taxon>Embryophyta</taxon>
        <taxon>Tracheophyta</taxon>
        <taxon>Spermatophyta</taxon>
        <taxon>Magnoliopsida</taxon>
        <taxon>eudicotyledons</taxon>
        <taxon>Gunneridae</taxon>
        <taxon>Pentapetalae</taxon>
        <taxon>asterids</taxon>
        <taxon>lamiids</taxon>
        <taxon>Lamiales</taxon>
        <taxon>Lamiaceae</taxon>
        <taxon>Nepetoideae</taxon>
        <taxon>Mentheae</taxon>
        <taxon>Salviinae</taxon>
        <taxon>Salvia</taxon>
        <taxon>Salvia subgen. Calosphace</taxon>
        <taxon>core Calosphace</taxon>
    </lineage>
</organism>